<comment type="catalytic activity">
    <reaction evidence="5">
        <text>[(1-&gt;4)-alpha-D-galacturonosyl methyl ester](n) + n H2O = [(1-&gt;4)-alpha-D-galacturonosyl](n) + n methanol + n H(+)</text>
        <dbReference type="Rhea" id="RHEA:22380"/>
        <dbReference type="Rhea" id="RHEA-COMP:14570"/>
        <dbReference type="Rhea" id="RHEA-COMP:14573"/>
        <dbReference type="ChEBI" id="CHEBI:15377"/>
        <dbReference type="ChEBI" id="CHEBI:15378"/>
        <dbReference type="ChEBI" id="CHEBI:17790"/>
        <dbReference type="ChEBI" id="CHEBI:140522"/>
        <dbReference type="ChEBI" id="CHEBI:140523"/>
        <dbReference type="EC" id="3.1.1.11"/>
    </reaction>
</comment>
<dbReference type="InterPro" id="IPR011050">
    <property type="entry name" value="Pectin_lyase_fold/virulence"/>
</dbReference>
<evidence type="ECO:0000313" key="7">
    <source>
        <dbReference type="EMBL" id="TNB47899.1"/>
    </source>
</evidence>
<sequence>MSDARPQLSAAEAETFHYLEVLKYTGRAGAERVDPWDPKADGFMSGNDKVRADYTVAKEGGGYSSVQMAVSQAVRDAGAGKTGDRVYIAVRPGIYDETVIVPRLIVGDRSVAITLFGTGNAPQETVIRATIDQGMSGPDFLATFGTAVDDYAPEIAEIYHANAALDRLSTENACVLRVENDGFQAKNLSVRNAYNCDRADKNAKCEDGKGGPKNAAGQFAKGWHQAVATLVHNADRVHFDHVRFSSFQDTLYFKGRVPGMTVRSYYSNCHVEGDIDFIFGRSTAYFEACEIRSLGSRVDHTYVVAPSTNMHTRYGIVFNDCDFTHDDSEAALAGTFSLGRQWFQTVRASPYGIPNIEGYRTRLAETSEFDHPPEGTISLDVLEAVGKCVILNSRIGKHINQQAPWDDWSGGRRNADGEFVPGEWNTRYRPVQYTSADFFRYLGDWLKGEGLALHEPHPAEPWLAEFDNRQA</sequence>
<comment type="caution">
    <text evidence="7">The sequence shown here is derived from an EMBL/GenBank/DDBJ whole genome shotgun (WGS) entry which is preliminary data.</text>
</comment>
<name>A0A5C4JTB9_9HYPH</name>
<dbReference type="PANTHER" id="PTHR31321:SF57">
    <property type="entry name" value="PECTINESTERASE 53-RELATED"/>
    <property type="match status" value="1"/>
</dbReference>
<evidence type="ECO:0000259" key="6">
    <source>
        <dbReference type="Pfam" id="PF01095"/>
    </source>
</evidence>
<dbReference type="EC" id="3.1.1.11" evidence="5"/>
<dbReference type="InterPro" id="IPR012334">
    <property type="entry name" value="Pectin_lyas_fold"/>
</dbReference>
<feature type="domain" description="Pectinesterase catalytic" evidence="6">
    <location>
        <begin position="223"/>
        <end position="343"/>
    </location>
</feature>
<dbReference type="AlphaFoldDB" id="A0A5C4JTB9"/>
<comment type="similarity">
    <text evidence="1">Belongs to the pectinesterase family.</text>
</comment>
<protein>
    <recommendedName>
        <fullName evidence="5">Pectinesterase</fullName>
        <ecNumber evidence="5">3.1.1.11</ecNumber>
    </recommendedName>
</protein>
<dbReference type="GO" id="GO:0009279">
    <property type="term" value="C:cell outer membrane"/>
    <property type="evidence" value="ECO:0007669"/>
    <property type="project" value="TreeGrafter"/>
</dbReference>
<organism evidence="7 8">
    <name type="scientific">Martelella lutilitoris</name>
    <dbReference type="NCBI Taxonomy" id="2583532"/>
    <lineage>
        <taxon>Bacteria</taxon>
        <taxon>Pseudomonadati</taxon>
        <taxon>Pseudomonadota</taxon>
        <taxon>Alphaproteobacteria</taxon>
        <taxon>Hyphomicrobiales</taxon>
        <taxon>Aurantimonadaceae</taxon>
        <taxon>Martelella</taxon>
    </lineage>
</organism>
<dbReference type="GO" id="GO:0045490">
    <property type="term" value="P:pectin catabolic process"/>
    <property type="evidence" value="ECO:0007669"/>
    <property type="project" value="UniProtKB-UniRule"/>
</dbReference>
<dbReference type="RefSeq" id="WP_138748344.1">
    <property type="nucleotide sequence ID" value="NZ_VCLB01000005.1"/>
</dbReference>
<dbReference type="PROSITE" id="PS00503">
    <property type="entry name" value="PECTINESTERASE_2"/>
    <property type="match status" value="1"/>
</dbReference>
<evidence type="ECO:0000256" key="2">
    <source>
        <dbReference type="ARBA" id="ARBA00022801"/>
    </source>
</evidence>
<dbReference type="InterPro" id="IPR033131">
    <property type="entry name" value="Pectinesterase_Asp_AS"/>
</dbReference>
<keyword evidence="2 5" id="KW-0378">Hydrolase</keyword>
<reference evidence="7 8" key="1">
    <citation type="submission" date="2019-05" db="EMBL/GenBank/DDBJ databases">
        <authorList>
            <person name="Lee S.D."/>
        </authorList>
    </citation>
    <scope>NUCLEOTIDE SEQUENCE [LARGE SCALE GENOMIC DNA]</scope>
    <source>
        <strain evidence="7 8">GH2-6</strain>
    </source>
</reference>
<dbReference type="SUPFAM" id="SSF51126">
    <property type="entry name" value="Pectin lyase-like"/>
    <property type="match status" value="1"/>
</dbReference>
<dbReference type="InterPro" id="IPR000070">
    <property type="entry name" value="Pectinesterase_cat"/>
</dbReference>
<evidence type="ECO:0000256" key="5">
    <source>
        <dbReference type="RuleBase" id="RU000589"/>
    </source>
</evidence>
<keyword evidence="3 5" id="KW-0063">Aspartyl esterase</keyword>
<dbReference type="EMBL" id="VCLB01000005">
    <property type="protein sequence ID" value="TNB47899.1"/>
    <property type="molecule type" value="Genomic_DNA"/>
</dbReference>
<dbReference type="Pfam" id="PF01095">
    <property type="entry name" value="Pectinesterase"/>
    <property type="match status" value="1"/>
</dbReference>
<evidence type="ECO:0000256" key="3">
    <source>
        <dbReference type="ARBA" id="ARBA00023085"/>
    </source>
</evidence>
<feature type="active site" evidence="4">
    <location>
        <position position="276"/>
    </location>
</feature>
<evidence type="ECO:0000256" key="4">
    <source>
        <dbReference type="PROSITE-ProRule" id="PRU10040"/>
    </source>
</evidence>
<dbReference type="PANTHER" id="PTHR31321">
    <property type="entry name" value="ACYL-COA THIOESTER HYDROLASE YBHC-RELATED"/>
    <property type="match status" value="1"/>
</dbReference>
<dbReference type="OrthoDB" id="191551at2"/>
<accession>A0A5C4JTB9</accession>
<keyword evidence="8" id="KW-1185">Reference proteome</keyword>
<reference evidence="7 8" key="2">
    <citation type="submission" date="2019-06" db="EMBL/GenBank/DDBJ databases">
        <title>Martelella lutilitoris sp. nov., isolated from a tidal mudflat.</title>
        <authorList>
            <person name="Kim Y.-J."/>
        </authorList>
    </citation>
    <scope>NUCLEOTIDE SEQUENCE [LARGE SCALE GENOMIC DNA]</scope>
    <source>
        <strain evidence="7 8">GH2-6</strain>
    </source>
</reference>
<dbReference type="Gene3D" id="2.160.20.10">
    <property type="entry name" value="Single-stranded right-handed beta-helix, Pectin lyase-like"/>
    <property type="match status" value="1"/>
</dbReference>
<evidence type="ECO:0000256" key="1">
    <source>
        <dbReference type="ARBA" id="ARBA00008891"/>
    </source>
</evidence>
<evidence type="ECO:0000313" key="8">
    <source>
        <dbReference type="Proteomes" id="UP000307874"/>
    </source>
</evidence>
<dbReference type="UniPathway" id="UPA00545">
    <property type="reaction ID" value="UER00823"/>
</dbReference>
<gene>
    <name evidence="7" type="ORF">FF124_09930</name>
</gene>
<proteinExistence type="inferred from homology"/>
<comment type="pathway">
    <text evidence="5">Glycan metabolism; pectin degradation; 2-dehydro-3-deoxy-D-gluconate from pectin: step 1/5.</text>
</comment>
<dbReference type="GO" id="GO:0042545">
    <property type="term" value="P:cell wall modification"/>
    <property type="evidence" value="ECO:0007669"/>
    <property type="project" value="UniProtKB-UniRule"/>
</dbReference>
<dbReference type="Proteomes" id="UP000307874">
    <property type="component" value="Unassembled WGS sequence"/>
</dbReference>
<dbReference type="GO" id="GO:0030599">
    <property type="term" value="F:pectinesterase activity"/>
    <property type="evidence" value="ECO:0007669"/>
    <property type="project" value="UniProtKB-UniRule"/>
</dbReference>